<feature type="transmembrane region" description="Helical" evidence="2">
    <location>
        <begin position="306"/>
        <end position="328"/>
    </location>
</feature>
<reference evidence="4 5" key="1">
    <citation type="submission" date="2016-11" db="EMBL/GenBank/DDBJ databases">
        <authorList>
            <person name="Jaros S."/>
            <person name="Januszkiewicz K."/>
            <person name="Wedrychowicz H."/>
        </authorList>
    </citation>
    <scope>NUCLEOTIDE SEQUENCE [LARGE SCALE GENOMIC DNA]</scope>
    <source>
        <strain evidence="4 5">CGMCC 4.5723</strain>
    </source>
</reference>
<gene>
    <name evidence="4" type="ORF">SAMN05421803_11368</name>
</gene>
<dbReference type="OrthoDB" id="3430111at2"/>
<dbReference type="STRING" id="758803.SAMN05421803_11368"/>
<sequence length="344" mass="33225">MSLRRTAACAAALGLAAGPAPTVPALAAPVFPATAGATLVGLAVAPDAGGTEGLWGTVYVSSEVGGERLRADTASDPGGLLEPVSAVGPTEATVNTTARDGGRAEAVAELGGLTLELPGTDTPAVEIGPLRNSLTCDFSGNLDWEAGPDEERVVTVFGTPLTPSGGTAETEVGLPDGRTAEVEVTDHAPGEDDTGQGRMYTSVTATADGAELFDLTVAAVSVECPSDGGGNAPATAEPGERGGPTDGPSPTREESPGAGTPAPGEESPRPGTEPPARSEEPSPTAAPAADDGGDGGTGGLPVTGAALAGLVTAGLVAVGGGAVALHLARHRSRGGGGNGPDGPA</sequence>
<dbReference type="AlphaFoldDB" id="A0A1M6PGA3"/>
<evidence type="ECO:0000256" key="2">
    <source>
        <dbReference type="SAM" id="Phobius"/>
    </source>
</evidence>
<keyword evidence="2" id="KW-0472">Membrane</keyword>
<evidence type="ECO:0000313" key="4">
    <source>
        <dbReference type="EMBL" id="SHK06922.1"/>
    </source>
</evidence>
<feature type="region of interest" description="Disordered" evidence="1">
    <location>
        <begin position="158"/>
        <end position="177"/>
    </location>
</feature>
<dbReference type="Proteomes" id="UP000184452">
    <property type="component" value="Unassembled WGS sequence"/>
</dbReference>
<keyword evidence="5" id="KW-1185">Reference proteome</keyword>
<keyword evidence="2" id="KW-0812">Transmembrane</keyword>
<feature type="region of interest" description="Disordered" evidence="1">
    <location>
        <begin position="224"/>
        <end position="303"/>
    </location>
</feature>
<organism evidence="4 5">
    <name type="scientific">Nocardiopsis flavescens</name>
    <dbReference type="NCBI Taxonomy" id="758803"/>
    <lineage>
        <taxon>Bacteria</taxon>
        <taxon>Bacillati</taxon>
        <taxon>Actinomycetota</taxon>
        <taxon>Actinomycetes</taxon>
        <taxon>Streptosporangiales</taxon>
        <taxon>Nocardiopsidaceae</taxon>
        <taxon>Nocardiopsis</taxon>
    </lineage>
</organism>
<dbReference type="EMBL" id="FQZK01000013">
    <property type="protein sequence ID" value="SHK06922.1"/>
    <property type="molecule type" value="Genomic_DNA"/>
</dbReference>
<feature type="chain" id="PRO_5009920067" evidence="3">
    <location>
        <begin position="28"/>
        <end position="344"/>
    </location>
</feature>
<keyword evidence="2" id="KW-1133">Transmembrane helix</keyword>
<dbReference type="RefSeq" id="WP_084737551.1">
    <property type="nucleotide sequence ID" value="NZ_FQZK01000013.1"/>
</dbReference>
<feature type="signal peptide" evidence="3">
    <location>
        <begin position="1"/>
        <end position="27"/>
    </location>
</feature>
<evidence type="ECO:0000313" key="5">
    <source>
        <dbReference type="Proteomes" id="UP000184452"/>
    </source>
</evidence>
<proteinExistence type="predicted"/>
<keyword evidence="3" id="KW-0732">Signal</keyword>
<protein>
    <submittedName>
        <fullName evidence="4">Uncharacterized protein</fullName>
    </submittedName>
</protein>
<evidence type="ECO:0000256" key="3">
    <source>
        <dbReference type="SAM" id="SignalP"/>
    </source>
</evidence>
<evidence type="ECO:0000256" key="1">
    <source>
        <dbReference type="SAM" id="MobiDB-lite"/>
    </source>
</evidence>
<accession>A0A1M6PGA3</accession>
<name>A0A1M6PGA3_9ACTN</name>